<reference evidence="12" key="1">
    <citation type="submission" date="2022-10" db="EMBL/GenBank/DDBJ databases">
        <title>Culturing micro-colonial fungi from biological soil crusts in the Mojave desert and describing Neophaeococcomyces mojavensis, and introducing the new genera and species Taxawa tesnikishii.</title>
        <authorList>
            <person name="Kurbessoian T."/>
            <person name="Stajich J.E."/>
        </authorList>
    </citation>
    <scope>NUCLEOTIDE SEQUENCE</scope>
    <source>
        <strain evidence="12">TK_1</strain>
    </source>
</reference>
<keyword evidence="13" id="KW-1185">Reference proteome</keyword>
<feature type="region of interest" description="Disordered" evidence="11">
    <location>
        <begin position="152"/>
        <end position="283"/>
    </location>
</feature>
<evidence type="ECO:0000256" key="7">
    <source>
        <dbReference type="ARBA" id="ARBA00023163"/>
    </source>
</evidence>
<evidence type="ECO:0000256" key="8">
    <source>
        <dbReference type="ARBA" id="ARBA00023186"/>
    </source>
</evidence>
<keyword evidence="5" id="KW-0156">Chromatin regulator</keyword>
<dbReference type="SUPFAM" id="SSF101546">
    <property type="entry name" value="ASF1-like"/>
    <property type="match status" value="1"/>
</dbReference>
<accession>A0ABQ9NIJ4</accession>
<comment type="similarity">
    <text evidence="3 10">Belongs to the ASF1 family.</text>
</comment>
<dbReference type="InterPro" id="IPR006818">
    <property type="entry name" value="ASF1-like"/>
</dbReference>
<evidence type="ECO:0000313" key="13">
    <source>
        <dbReference type="Proteomes" id="UP001172684"/>
    </source>
</evidence>
<dbReference type="InterPro" id="IPR036747">
    <property type="entry name" value="ASF1-like_sf"/>
</dbReference>
<dbReference type="Gene3D" id="2.60.40.1490">
    <property type="entry name" value="Histone chaperone ASF1-like"/>
    <property type="match status" value="1"/>
</dbReference>
<evidence type="ECO:0000256" key="5">
    <source>
        <dbReference type="ARBA" id="ARBA00022853"/>
    </source>
</evidence>
<proteinExistence type="inferred from homology"/>
<evidence type="ECO:0000256" key="3">
    <source>
        <dbReference type="ARBA" id="ARBA00006051"/>
    </source>
</evidence>
<dbReference type="Pfam" id="PF04729">
    <property type="entry name" value="ASF1_hist_chap"/>
    <property type="match status" value="1"/>
</dbReference>
<comment type="subcellular location">
    <subcellularLocation>
        <location evidence="2 10">Nucleus</location>
    </subcellularLocation>
</comment>
<dbReference type="InterPro" id="IPR017282">
    <property type="entry name" value="Hist_deposition_Asf1"/>
</dbReference>
<dbReference type="PANTHER" id="PTHR12040">
    <property type="entry name" value="ANTI-SILENCING PROTEIN 1"/>
    <property type="match status" value="1"/>
</dbReference>
<evidence type="ECO:0000256" key="1">
    <source>
        <dbReference type="ARBA" id="ARBA00003961"/>
    </source>
</evidence>
<feature type="compositionally biased region" description="Acidic residues" evidence="11">
    <location>
        <begin position="220"/>
        <end position="257"/>
    </location>
</feature>
<feature type="compositionally biased region" description="Basic and acidic residues" evidence="11">
    <location>
        <begin position="258"/>
        <end position="271"/>
    </location>
</feature>
<comment type="subunit">
    <text evidence="4">Interacts with histone H3 and histone H4.</text>
</comment>
<dbReference type="PIRSF" id="PIRSF037759">
    <property type="entry name" value="Histone_Asf1"/>
    <property type="match status" value="1"/>
</dbReference>
<feature type="compositionally biased region" description="Acidic residues" evidence="11">
    <location>
        <begin position="168"/>
        <end position="191"/>
    </location>
</feature>
<keyword evidence="8" id="KW-0143">Chaperone</keyword>
<comment type="caution">
    <text evidence="12">The sequence shown here is derived from an EMBL/GenBank/DDBJ whole genome shotgun (WGS) entry which is preliminary data.</text>
</comment>
<protein>
    <recommendedName>
        <fullName evidence="10">Histone chaperone</fullName>
    </recommendedName>
</protein>
<organism evidence="12 13">
    <name type="scientific">Coniosporium apollinis</name>
    <dbReference type="NCBI Taxonomy" id="61459"/>
    <lineage>
        <taxon>Eukaryota</taxon>
        <taxon>Fungi</taxon>
        <taxon>Dikarya</taxon>
        <taxon>Ascomycota</taxon>
        <taxon>Pezizomycotina</taxon>
        <taxon>Dothideomycetes</taxon>
        <taxon>Dothideomycetes incertae sedis</taxon>
        <taxon>Coniosporium</taxon>
    </lineage>
</organism>
<sequence length="283" mass="31025">MSVVSLLNVTVLNNPAPFNSPYEFEITFECLEQLQKDLEWRLTYVGSATSSEFDQTLDELSVGPVPVGVNKFVFEADSPKLNRIPNNEILGVTVILLSCSYDGREFVRVGYYVNNEYNDEALNADPPAKPIVEKVRRNILAEKPRVTRFAIKWDSEESAPPEFPPDQPEADAAEDDGTTYGAEEEEEELAEEAAVAASLDEDAEMAGVEDTAADVKEDDAASEAGSEDLEAESSGSDDEEEDEEVEGDGDEEMDVGEDGEKVPEVKGHDSPVSHLQTQDVMVH</sequence>
<dbReference type="Proteomes" id="UP001172684">
    <property type="component" value="Unassembled WGS sequence"/>
</dbReference>
<feature type="compositionally biased region" description="Polar residues" evidence="11">
    <location>
        <begin position="273"/>
        <end position="283"/>
    </location>
</feature>
<evidence type="ECO:0000256" key="11">
    <source>
        <dbReference type="SAM" id="MobiDB-lite"/>
    </source>
</evidence>
<evidence type="ECO:0000256" key="2">
    <source>
        <dbReference type="ARBA" id="ARBA00004123"/>
    </source>
</evidence>
<name>A0ABQ9NIJ4_9PEZI</name>
<evidence type="ECO:0000256" key="6">
    <source>
        <dbReference type="ARBA" id="ARBA00023015"/>
    </source>
</evidence>
<comment type="function">
    <text evidence="1 10">Histone chaperone that facilitates histone deposition and histone exchange and removal during nucleosome assembly and disassembly.</text>
</comment>
<keyword evidence="9" id="KW-0539">Nucleus</keyword>
<dbReference type="PANTHER" id="PTHR12040:SF0">
    <property type="entry name" value="HISTONE CHAPERONE ASF1"/>
    <property type="match status" value="1"/>
</dbReference>
<gene>
    <name evidence="12" type="primary">ASF1</name>
    <name evidence="12" type="ORF">H2201_007575</name>
</gene>
<evidence type="ECO:0000256" key="4">
    <source>
        <dbReference type="ARBA" id="ARBA00011705"/>
    </source>
</evidence>
<evidence type="ECO:0000256" key="9">
    <source>
        <dbReference type="ARBA" id="ARBA00023242"/>
    </source>
</evidence>
<evidence type="ECO:0000313" key="12">
    <source>
        <dbReference type="EMBL" id="KAJ9658925.1"/>
    </source>
</evidence>
<dbReference type="EMBL" id="JAPDRL010000081">
    <property type="protein sequence ID" value="KAJ9658925.1"/>
    <property type="molecule type" value="Genomic_DNA"/>
</dbReference>
<keyword evidence="7" id="KW-0804">Transcription</keyword>
<evidence type="ECO:0000256" key="10">
    <source>
        <dbReference type="PIRNR" id="PIRNR037759"/>
    </source>
</evidence>
<keyword evidence="6" id="KW-0805">Transcription regulation</keyword>